<dbReference type="Proteomes" id="UP001519332">
    <property type="component" value="Unassembled WGS sequence"/>
</dbReference>
<proteinExistence type="predicted"/>
<dbReference type="RefSeq" id="WP_209646756.1">
    <property type="nucleotide sequence ID" value="NZ_JAGINW010000001.1"/>
</dbReference>
<organism evidence="1 2">
    <name type="scientific">Kibdelosporangium banguiense</name>
    <dbReference type="NCBI Taxonomy" id="1365924"/>
    <lineage>
        <taxon>Bacteria</taxon>
        <taxon>Bacillati</taxon>
        <taxon>Actinomycetota</taxon>
        <taxon>Actinomycetes</taxon>
        <taxon>Pseudonocardiales</taxon>
        <taxon>Pseudonocardiaceae</taxon>
        <taxon>Kibdelosporangium</taxon>
    </lineage>
</organism>
<sequence length="61" mass="6715">MPIRGEEIRIDLMCGPDGCWVGISLSADALWRLGLHPAQPTSKIVGPSPPAWWRFAADWNA</sequence>
<evidence type="ECO:0000313" key="2">
    <source>
        <dbReference type="Proteomes" id="UP001519332"/>
    </source>
</evidence>
<reference evidence="1 2" key="1">
    <citation type="submission" date="2021-03" db="EMBL/GenBank/DDBJ databases">
        <title>Sequencing the genomes of 1000 actinobacteria strains.</title>
        <authorList>
            <person name="Klenk H.-P."/>
        </authorList>
    </citation>
    <scope>NUCLEOTIDE SEQUENCE [LARGE SCALE GENOMIC DNA]</scope>
    <source>
        <strain evidence="1 2">DSM 46670</strain>
    </source>
</reference>
<dbReference type="EMBL" id="JAGINW010000001">
    <property type="protein sequence ID" value="MBP2330087.1"/>
    <property type="molecule type" value="Genomic_DNA"/>
</dbReference>
<gene>
    <name evidence="1" type="ORF">JOF56_010472</name>
</gene>
<accession>A0ABS4U0B6</accession>
<evidence type="ECO:0000313" key="1">
    <source>
        <dbReference type="EMBL" id="MBP2330087.1"/>
    </source>
</evidence>
<comment type="caution">
    <text evidence="1">The sequence shown here is derived from an EMBL/GenBank/DDBJ whole genome shotgun (WGS) entry which is preliminary data.</text>
</comment>
<keyword evidence="2" id="KW-1185">Reference proteome</keyword>
<name>A0ABS4U0B6_9PSEU</name>
<protein>
    <submittedName>
        <fullName evidence="1">Uncharacterized protein</fullName>
    </submittedName>
</protein>